<evidence type="ECO:0000256" key="6">
    <source>
        <dbReference type="ARBA" id="ARBA00022989"/>
    </source>
</evidence>
<accession>C5CIR1</accession>
<feature type="transmembrane region" description="Helical" evidence="8">
    <location>
        <begin position="335"/>
        <end position="366"/>
    </location>
</feature>
<reference evidence="10 11" key="2">
    <citation type="journal article" date="2011" name="J. Bacteriol.">
        <title>Genome Sequence of Kosmotoga olearia Strain TBF 19.5.1, a Thermophilic Bacterium with a Wide Growth Temperature Range, Isolated from the Troll B Oil Platform in the North Sea.</title>
        <authorList>
            <person name="Swithers K.S."/>
            <person name="Dipippo J.L."/>
            <person name="Bruce D.C."/>
            <person name="Detter C."/>
            <person name="Tapia R."/>
            <person name="Han S."/>
            <person name="Goodwin L.A."/>
            <person name="Han J."/>
            <person name="Woyke T."/>
            <person name="Pitluck S."/>
            <person name="Pennacchio L."/>
            <person name="Nolan M."/>
            <person name="Mikhailova N."/>
            <person name="Land M.L."/>
            <person name="Nesbo C.L."/>
            <person name="Gogarten J.P."/>
            <person name="Noll K.M."/>
        </authorList>
    </citation>
    <scope>NUCLEOTIDE SEQUENCE [LARGE SCALE GENOMIC DNA]</scope>
    <source>
        <strain evidence="11">ATCC BAA-1733 / DSM 21960 / TBF 19.5.1</strain>
    </source>
</reference>
<feature type="transmembrane region" description="Helical" evidence="8">
    <location>
        <begin position="387"/>
        <end position="412"/>
    </location>
</feature>
<keyword evidence="5 8" id="KW-0812">Transmembrane</keyword>
<feature type="transmembrane region" description="Helical" evidence="8">
    <location>
        <begin position="432"/>
        <end position="454"/>
    </location>
</feature>
<dbReference type="AlphaFoldDB" id="C5CIR1"/>
<keyword evidence="4" id="KW-1003">Cell membrane</keyword>
<evidence type="ECO:0000256" key="7">
    <source>
        <dbReference type="ARBA" id="ARBA00023136"/>
    </source>
</evidence>
<feature type="transmembrane region" description="Helical" evidence="8">
    <location>
        <begin position="243"/>
        <end position="260"/>
    </location>
</feature>
<dbReference type="Pfam" id="PF03600">
    <property type="entry name" value="CitMHS"/>
    <property type="match status" value="1"/>
</dbReference>
<dbReference type="InterPro" id="IPR004680">
    <property type="entry name" value="Cit_transptr-like_dom"/>
</dbReference>
<evidence type="ECO:0000256" key="5">
    <source>
        <dbReference type="ARBA" id="ARBA00022692"/>
    </source>
</evidence>
<dbReference type="PRINTS" id="PR00758">
    <property type="entry name" value="ARSENICPUMP"/>
</dbReference>
<dbReference type="GO" id="GO:0005886">
    <property type="term" value="C:plasma membrane"/>
    <property type="evidence" value="ECO:0007669"/>
    <property type="project" value="UniProtKB-SubCell"/>
</dbReference>
<keyword evidence="6 8" id="KW-1133">Transmembrane helix</keyword>
<reference evidence="10 11" key="1">
    <citation type="submission" date="2009-06" db="EMBL/GenBank/DDBJ databases">
        <title>Complete sequence of Thermotogales bacterium TBF 19.5.1.</title>
        <authorList>
            <consortium name="US DOE Joint Genome Institute"/>
            <person name="Lucas S."/>
            <person name="Copeland A."/>
            <person name="Lapidus A."/>
            <person name="Glavina del Rio T."/>
            <person name="Tice H."/>
            <person name="Bruce D."/>
            <person name="Goodwin L."/>
            <person name="Pitluck S."/>
            <person name="Chertkov O."/>
            <person name="Brettin T."/>
            <person name="Detter J.C."/>
            <person name="Han C."/>
            <person name="Schmutz J."/>
            <person name="Larimer F."/>
            <person name="Land M."/>
            <person name="Hauser L."/>
            <person name="Kyrpides N."/>
            <person name="Ovchinnikova G."/>
            <person name="Noll K."/>
        </authorList>
    </citation>
    <scope>NUCLEOTIDE SEQUENCE [LARGE SCALE GENOMIC DNA]</scope>
    <source>
        <strain evidence="11">ATCC BAA-1733 / DSM 21960 / TBF 19.5.1</strain>
    </source>
</reference>
<dbReference type="GO" id="GO:0015105">
    <property type="term" value="F:arsenite transmembrane transporter activity"/>
    <property type="evidence" value="ECO:0007669"/>
    <property type="project" value="InterPro"/>
</dbReference>
<keyword evidence="3" id="KW-0813">Transport</keyword>
<feature type="transmembrane region" description="Helical" evidence="8">
    <location>
        <begin position="28"/>
        <end position="49"/>
    </location>
</feature>
<evidence type="ECO:0000256" key="3">
    <source>
        <dbReference type="ARBA" id="ARBA00022448"/>
    </source>
</evidence>
<comment type="similarity">
    <text evidence="2">Belongs to the CitM (TC 2.A.11) transporter family.</text>
</comment>
<feature type="transmembrane region" description="Helical" evidence="8">
    <location>
        <begin position="108"/>
        <end position="125"/>
    </location>
</feature>
<sequence length="456" mass="50098">MAFVYGAIVLFLMGIVYYFLISNKMDKAASAFAAGAILLFLTAIFTNTYPELVPEAIKKISLDELSEFVDFKTLGLLLGMMIILPFIEESGFFQFVAITVVKLSRGNFRLLFVVTSVIVAISSAFLNNVSTVMVFVPVVLAVTETIGKNPFPYLVMIILSANLGGAATLIGDPPNMLVGFAAEKSFNDFLVNVAPVVGITIFTVIILLLWKEGKYFKLDAEEKVILRRFSQTNPKSQIRDKKLMAKSLLVFVGALIGFMLPPSLGIDPALVSLLAAAVLLFLLRVDSETMEKVFKKIEWGTIFFFLGMFTLVYGLEAVGVMEYLVNGLVHLFPSPIFLLLFVLWFPLLMAGLVSAVPMVMIMIPIVENIIHNSSLIFSTNTGLADTLWWALVLGACYGGNGTIVGAAANIVVSGMSQKLERGKLTFSEYFRYSFPIVIVTGVIASLYVLFRYYIAL</sequence>
<dbReference type="Proteomes" id="UP000002382">
    <property type="component" value="Chromosome"/>
</dbReference>
<gene>
    <name evidence="10" type="ordered locus">Kole_2167</name>
</gene>
<protein>
    <submittedName>
        <fullName evidence="10">Citrate transporter</fullName>
    </submittedName>
</protein>
<name>C5CIR1_KOSOT</name>
<evidence type="ECO:0000259" key="9">
    <source>
        <dbReference type="Pfam" id="PF03600"/>
    </source>
</evidence>
<dbReference type="STRING" id="521045.Kole_2167"/>
<dbReference type="CDD" id="cd01116">
    <property type="entry name" value="P_permease"/>
    <property type="match status" value="1"/>
</dbReference>
<dbReference type="OrthoDB" id="9765532at2"/>
<dbReference type="HOGENOM" id="CLU_011920_4_0_0"/>
<dbReference type="InterPro" id="IPR051475">
    <property type="entry name" value="Diverse_Ion_Transporter"/>
</dbReference>
<evidence type="ECO:0000256" key="8">
    <source>
        <dbReference type="SAM" id="Phobius"/>
    </source>
</evidence>
<dbReference type="EMBL" id="CP001634">
    <property type="protein sequence ID" value="ACR80844.1"/>
    <property type="molecule type" value="Genomic_DNA"/>
</dbReference>
<dbReference type="RefSeq" id="WP_015869485.1">
    <property type="nucleotide sequence ID" value="NC_012785.1"/>
</dbReference>
<keyword evidence="11" id="KW-1185">Reference proteome</keyword>
<evidence type="ECO:0000256" key="2">
    <source>
        <dbReference type="ARBA" id="ARBA00009843"/>
    </source>
</evidence>
<dbReference type="eggNOG" id="COG1055">
    <property type="taxonomic scope" value="Bacteria"/>
</dbReference>
<feature type="domain" description="Citrate transporter-like" evidence="9">
    <location>
        <begin position="17"/>
        <end position="394"/>
    </location>
</feature>
<dbReference type="KEGG" id="kol:Kole_2167"/>
<feature type="transmembrane region" description="Helical" evidence="8">
    <location>
        <begin position="190"/>
        <end position="210"/>
    </location>
</feature>
<proteinExistence type="inferred from homology"/>
<dbReference type="InterPro" id="IPR000802">
    <property type="entry name" value="Arsenical_pump_ArsB"/>
</dbReference>
<comment type="subcellular location">
    <subcellularLocation>
        <location evidence="1">Cell membrane</location>
        <topology evidence="1">Multi-pass membrane protein</topology>
    </subcellularLocation>
</comment>
<evidence type="ECO:0000313" key="10">
    <source>
        <dbReference type="EMBL" id="ACR80844.1"/>
    </source>
</evidence>
<dbReference type="PANTHER" id="PTHR43568">
    <property type="entry name" value="P PROTEIN"/>
    <property type="match status" value="1"/>
</dbReference>
<evidence type="ECO:0000256" key="1">
    <source>
        <dbReference type="ARBA" id="ARBA00004651"/>
    </source>
</evidence>
<organism evidence="10 11">
    <name type="scientific">Kosmotoga olearia (strain ATCC BAA-1733 / DSM 21960 / TBF 19.5.1)</name>
    <dbReference type="NCBI Taxonomy" id="521045"/>
    <lineage>
        <taxon>Bacteria</taxon>
        <taxon>Thermotogati</taxon>
        <taxon>Thermotogota</taxon>
        <taxon>Thermotogae</taxon>
        <taxon>Kosmotogales</taxon>
        <taxon>Kosmotogaceae</taxon>
        <taxon>Kosmotoga</taxon>
    </lineage>
</organism>
<evidence type="ECO:0000313" key="11">
    <source>
        <dbReference type="Proteomes" id="UP000002382"/>
    </source>
</evidence>
<evidence type="ECO:0000256" key="4">
    <source>
        <dbReference type="ARBA" id="ARBA00022475"/>
    </source>
</evidence>
<feature type="transmembrane region" description="Helical" evidence="8">
    <location>
        <begin position="6"/>
        <end position="21"/>
    </location>
</feature>
<dbReference type="PANTHER" id="PTHR43568:SF1">
    <property type="entry name" value="P PROTEIN"/>
    <property type="match status" value="1"/>
</dbReference>
<feature type="transmembrane region" description="Helical" evidence="8">
    <location>
        <begin position="266"/>
        <end position="285"/>
    </location>
</feature>
<feature type="transmembrane region" description="Helical" evidence="8">
    <location>
        <begin position="153"/>
        <end position="170"/>
    </location>
</feature>
<keyword evidence="7 8" id="KW-0472">Membrane</keyword>
<feature type="transmembrane region" description="Helical" evidence="8">
    <location>
        <begin position="69"/>
        <end position="87"/>
    </location>
</feature>
<feature type="transmembrane region" description="Helical" evidence="8">
    <location>
        <begin position="297"/>
        <end position="315"/>
    </location>
</feature>